<keyword evidence="2" id="KW-0547">Nucleotide-binding</keyword>
<dbReference type="InterPro" id="IPR025313">
    <property type="entry name" value="SPB4-like_CTE"/>
</dbReference>
<protein>
    <recommendedName>
        <fullName evidence="4">ATP-dependent rRNA helicase SPB4-like C-terminal extension domain-containing protein</fullName>
    </recommendedName>
</protein>
<evidence type="ECO:0000256" key="1">
    <source>
        <dbReference type="ARBA" id="ARBA00022801"/>
    </source>
</evidence>
<evidence type="ECO:0000313" key="5">
    <source>
        <dbReference type="EMBL" id="CBY35179.1"/>
    </source>
</evidence>
<evidence type="ECO:0000256" key="3">
    <source>
        <dbReference type="SAM" id="MobiDB-lite"/>
    </source>
</evidence>
<name>E4YI68_OIKDI</name>
<feature type="compositionally biased region" description="Basic and acidic residues" evidence="3">
    <location>
        <begin position="130"/>
        <end position="145"/>
    </location>
</feature>
<gene>
    <name evidence="5" type="ORF">GSOID_T00026983001</name>
</gene>
<reference evidence="5" key="1">
    <citation type="journal article" date="2010" name="Science">
        <title>Plasticity of animal genome architecture unmasked by rapid evolution of a pelagic tunicate.</title>
        <authorList>
            <person name="Denoeud F."/>
            <person name="Henriet S."/>
            <person name="Mungpakdee S."/>
            <person name="Aury J.M."/>
            <person name="Da Silva C."/>
            <person name="Brinkmann H."/>
            <person name="Mikhaleva J."/>
            <person name="Olsen L.C."/>
            <person name="Jubin C."/>
            <person name="Canestro C."/>
            <person name="Bouquet J.M."/>
            <person name="Danks G."/>
            <person name="Poulain J."/>
            <person name="Campsteijn C."/>
            <person name="Adamski M."/>
            <person name="Cross I."/>
            <person name="Yadetie F."/>
            <person name="Muffato M."/>
            <person name="Louis A."/>
            <person name="Butcher S."/>
            <person name="Tsagkogeorga G."/>
            <person name="Konrad A."/>
            <person name="Singh S."/>
            <person name="Jensen M.F."/>
            <person name="Cong E.H."/>
            <person name="Eikeseth-Otteraa H."/>
            <person name="Noel B."/>
            <person name="Anthouard V."/>
            <person name="Porcel B.M."/>
            <person name="Kachouri-Lafond R."/>
            <person name="Nishino A."/>
            <person name="Ugolini M."/>
            <person name="Chourrout P."/>
            <person name="Nishida H."/>
            <person name="Aasland R."/>
            <person name="Huzurbazar S."/>
            <person name="Westhof E."/>
            <person name="Delsuc F."/>
            <person name="Lehrach H."/>
            <person name="Reinhardt R."/>
            <person name="Weissenbach J."/>
            <person name="Roy S.W."/>
            <person name="Artiguenave F."/>
            <person name="Postlethwait J.H."/>
            <person name="Manak J.R."/>
            <person name="Thompson E.M."/>
            <person name="Jaillon O."/>
            <person name="Du Pasquier L."/>
            <person name="Boudinot P."/>
            <person name="Liberles D.A."/>
            <person name="Volff J.N."/>
            <person name="Philippe H."/>
            <person name="Lenhard B."/>
            <person name="Roest Crollius H."/>
            <person name="Wincker P."/>
            <person name="Chourrout D."/>
        </authorList>
    </citation>
    <scope>NUCLEOTIDE SEQUENCE [LARGE SCALE GENOMIC DNA]</scope>
</reference>
<dbReference type="SUPFAM" id="SSF52540">
    <property type="entry name" value="P-loop containing nucleoside triphosphate hydrolases"/>
    <property type="match status" value="1"/>
</dbReference>
<feature type="region of interest" description="Disordered" evidence="3">
    <location>
        <begin position="128"/>
        <end position="273"/>
    </location>
</feature>
<dbReference type="EMBL" id="FN654594">
    <property type="protein sequence ID" value="CBY35179.1"/>
    <property type="molecule type" value="Genomic_DNA"/>
</dbReference>
<keyword evidence="2" id="KW-0067">ATP-binding</keyword>
<feature type="compositionally biased region" description="Basic and acidic residues" evidence="3">
    <location>
        <begin position="230"/>
        <end position="247"/>
    </location>
</feature>
<feature type="compositionally biased region" description="Basic residues" evidence="3">
    <location>
        <begin position="248"/>
        <end position="263"/>
    </location>
</feature>
<evidence type="ECO:0000256" key="2">
    <source>
        <dbReference type="ARBA" id="ARBA00022806"/>
    </source>
</evidence>
<accession>E4YI68</accession>
<feature type="non-terminal residue" evidence="5">
    <location>
        <position position="1"/>
    </location>
</feature>
<dbReference type="SMART" id="SM01178">
    <property type="entry name" value="DUF4217"/>
    <property type="match status" value="1"/>
</dbReference>
<proteinExistence type="predicted"/>
<organism evidence="5">
    <name type="scientific">Oikopleura dioica</name>
    <name type="common">Tunicate</name>
    <dbReference type="NCBI Taxonomy" id="34765"/>
    <lineage>
        <taxon>Eukaryota</taxon>
        <taxon>Metazoa</taxon>
        <taxon>Chordata</taxon>
        <taxon>Tunicata</taxon>
        <taxon>Appendicularia</taxon>
        <taxon>Copelata</taxon>
        <taxon>Oikopleuridae</taxon>
        <taxon>Oikopleura</taxon>
    </lineage>
</organism>
<feature type="domain" description="ATP-dependent rRNA helicase SPB4-like C-terminal extension" evidence="4">
    <location>
        <begin position="59"/>
        <end position="122"/>
    </location>
</feature>
<dbReference type="Gene3D" id="3.40.50.300">
    <property type="entry name" value="P-loop containing nucleotide triphosphate hydrolases"/>
    <property type="match status" value="1"/>
</dbReference>
<feature type="compositionally biased region" description="Acidic residues" evidence="3">
    <location>
        <begin position="146"/>
        <end position="158"/>
    </location>
</feature>
<feature type="compositionally biased region" description="Basic and acidic residues" evidence="3">
    <location>
        <begin position="176"/>
        <end position="185"/>
    </location>
</feature>
<sequence length="273" mass="31437">PESVDEYIHRAGRTARSDQAGNSVLVLNPSEKKMIKELRNRKPPVNVTEWIYNKEMIVDISPKLQSLAAEREEIKGYGSRAFTAYCKSVHMAKNKKLFKLDELDLDRIASSLGLAKTPRLRFLKTQKSSTLEEKKEEVKEEKNALDSEDSDHDDNNDDMFDKKAVEVDEEQLANLPEKKVKEGLSKRQKRRLQSKLLRGEVEGSVKKIDQSDEEKEDSEEDEVDFNPNDAHSRLREADVEDRVAEKAMKRRKKLEAKEKSRKQAKLDVLNEKG</sequence>
<feature type="compositionally biased region" description="Acidic residues" evidence="3">
    <location>
        <begin position="211"/>
        <end position="224"/>
    </location>
</feature>
<keyword evidence="2" id="KW-0347">Helicase</keyword>
<feature type="compositionally biased region" description="Basic and acidic residues" evidence="3">
    <location>
        <begin position="197"/>
        <end position="210"/>
    </location>
</feature>
<dbReference type="GO" id="GO:0016787">
    <property type="term" value="F:hydrolase activity"/>
    <property type="evidence" value="ECO:0007669"/>
    <property type="project" value="UniProtKB-KW"/>
</dbReference>
<dbReference type="Proteomes" id="UP000011014">
    <property type="component" value="Unassembled WGS sequence"/>
</dbReference>
<dbReference type="AlphaFoldDB" id="E4YI68"/>
<evidence type="ECO:0000259" key="4">
    <source>
        <dbReference type="SMART" id="SM01178"/>
    </source>
</evidence>
<keyword evidence="1" id="KW-0378">Hydrolase</keyword>
<dbReference type="GO" id="GO:0004386">
    <property type="term" value="F:helicase activity"/>
    <property type="evidence" value="ECO:0007669"/>
    <property type="project" value="UniProtKB-KW"/>
</dbReference>
<dbReference type="InterPro" id="IPR027417">
    <property type="entry name" value="P-loop_NTPase"/>
</dbReference>
<dbReference type="Pfam" id="PF13959">
    <property type="entry name" value="CTE_SPB4"/>
    <property type="match status" value="1"/>
</dbReference>
<feature type="compositionally biased region" description="Basic and acidic residues" evidence="3">
    <location>
        <begin position="264"/>
        <end position="273"/>
    </location>
</feature>